<keyword evidence="1" id="KW-0479">Metal-binding</keyword>
<dbReference type="SUPFAM" id="SSF57667">
    <property type="entry name" value="beta-beta-alpha zinc fingers"/>
    <property type="match status" value="4"/>
</dbReference>
<evidence type="ECO:0000256" key="3">
    <source>
        <dbReference type="ARBA" id="ARBA00022771"/>
    </source>
</evidence>
<dbReference type="EMBL" id="AP028921">
    <property type="protein sequence ID" value="BET02008.1"/>
    <property type="molecule type" value="Genomic_DNA"/>
</dbReference>
<dbReference type="InterPro" id="IPR036236">
    <property type="entry name" value="Znf_C2H2_sf"/>
</dbReference>
<dbReference type="Pfam" id="PF00096">
    <property type="entry name" value="zf-C2H2"/>
    <property type="match status" value="2"/>
</dbReference>
<keyword evidence="3 5" id="KW-0863">Zinc-finger</keyword>
<name>A0ABN7BGN3_9HEMI</name>
<sequence length="532" mass="61184">MVYCYFAGCNSYPRPERLGCDESVKFFPFPQPCVRVKERDLDWDESLLNNHVQNCDECRLCWNWVLKCRRNDVKIDCVRSVNSNTQICSKHFDNISSKIDYEKCLPLSPVPQVKIEPEDEMAEAVKAESDGMNLEHDLVIIKTEKNDFDDNQEVEDVDDPILHGPANSGVLPGSEYNDVKMEPSSSELARIGNRQEQGTEDGDCDNELTSDFLPVSAEIGALEGYSDSEAESTRTGKRTFQCLDCDYNTGERKLLRQHISRQHSETHRITCSFCDYTTARKDNMKMHMTKHDDQIFQCALCDYRTEKKGCLTQHLKKHAAKGAYECPSCSYSSSQRKCLTQHIRRQHAPCQFPCTECNYVGVRKEQLTLHMKRHMDQMLQCSFCDYRTVTKSYLALHEKRHTGEGQFPCSECDYVAVKANHLERHKLKHTGEKTFRCPDCDSTFQRKDTLTRHMMKHLTGGQRLFKCTQCSYAVERKDCLLRHMKKHNVDELESEGSSVHSASSSCAADNAEADWHSELVKRYQPIPPQPDM</sequence>
<protein>
    <recommendedName>
        <fullName evidence="7">C2H2-type domain-containing protein</fullName>
    </recommendedName>
</protein>
<organism evidence="8 9">
    <name type="scientific">Nesidiocoris tenuis</name>
    <dbReference type="NCBI Taxonomy" id="355587"/>
    <lineage>
        <taxon>Eukaryota</taxon>
        <taxon>Metazoa</taxon>
        <taxon>Ecdysozoa</taxon>
        <taxon>Arthropoda</taxon>
        <taxon>Hexapoda</taxon>
        <taxon>Insecta</taxon>
        <taxon>Pterygota</taxon>
        <taxon>Neoptera</taxon>
        <taxon>Paraneoptera</taxon>
        <taxon>Hemiptera</taxon>
        <taxon>Heteroptera</taxon>
        <taxon>Panheteroptera</taxon>
        <taxon>Cimicomorpha</taxon>
        <taxon>Miridae</taxon>
        <taxon>Dicyphina</taxon>
        <taxon>Nesidiocoris</taxon>
    </lineage>
</organism>
<evidence type="ECO:0000256" key="5">
    <source>
        <dbReference type="PROSITE-ProRule" id="PRU00042"/>
    </source>
</evidence>
<feature type="domain" description="C2H2-type" evidence="7">
    <location>
        <begin position="324"/>
        <end position="348"/>
    </location>
</feature>
<evidence type="ECO:0000256" key="6">
    <source>
        <dbReference type="SAM" id="MobiDB-lite"/>
    </source>
</evidence>
<keyword evidence="9" id="KW-1185">Reference proteome</keyword>
<feature type="domain" description="C2H2-type" evidence="7">
    <location>
        <begin position="465"/>
        <end position="492"/>
    </location>
</feature>
<proteinExistence type="predicted"/>
<dbReference type="PROSITE" id="PS00028">
    <property type="entry name" value="ZINC_FINGER_C2H2_1"/>
    <property type="match status" value="2"/>
</dbReference>
<feature type="domain" description="C2H2-type" evidence="7">
    <location>
        <begin position="435"/>
        <end position="457"/>
    </location>
</feature>
<feature type="domain" description="C2H2-type" evidence="7">
    <location>
        <begin position="407"/>
        <end position="434"/>
    </location>
</feature>
<dbReference type="Proteomes" id="UP001307889">
    <property type="component" value="Chromosome 13"/>
</dbReference>
<feature type="domain" description="C2H2-type" evidence="7">
    <location>
        <begin position="352"/>
        <end position="379"/>
    </location>
</feature>
<keyword evidence="4" id="KW-0862">Zinc</keyword>
<evidence type="ECO:0000313" key="9">
    <source>
        <dbReference type="Proteomes" id="UP001307889"/>
    </source>
</evidence>
<evidence type="ECO:0000259" key="7">
    <source>
        <dbReference type="PROSITE" id="PS50157"/>
    </source>
</evidence>
<dbReference type="PANTHER" id="PTHR24403:SF67">
    <property type="entry name" value="FI01116P-RELATED"/>
    <property type="match status" value="1"/>
</dbReference>
<accession>A0ABN7BGN3</accession>
<evidence type="ECO:0000256" key="4">
    <source>
        <dbReference type="ARBA" id="ARBA00022833"/>
    </source>
</evidence>
<feature type="domain" description="C2H2-type" evidence="7">
    <location>
        <begin position="379"/>
        <end position="406"/>
    </location>
</feature>
<dbReference type="SMART" id="SM00355">
    <property type="entry name" value="ZnF_C2H2"/>
    <property type="match status" value="9"/>
</dbReference>
<gene>
    <name evidence="8" type="ORF">NTJ_14826</name>
</gene>
<evidence type="ECO:0000313" key="8">
    <source>
        <dbReference type="EMBL" id="BET02008.1"/>
    </source>
</evidence>
<dbReference type="InterPro" id="IPR013087">
    <property type="entry name" value="Znf_C2H2_type"/>
</dbReference>
<feature type="compositionally biased region" description="Acidic residues" evidence="6">
    <location>
        <begin position="198"/>
        <end position="208"/>
    </location>
</feature>
<dbReference type="PANTHER" id="PTHR24403">
    <property type="entry name" value="ZINC FINGER PROTEIN"/>
    <property type="match status" value="1"/>
</dbReference>
<reference evidence="8 9" key="1">
    <citation type="submission" date="2023-09" db="EMBL/GenBank/DDBJ databases">
        <title>Nesidiocoris tenuis whole genome shotgun sequence.</title>
        <authorList>
            <person name="Shibata T."/>
            <person name="Shimoda M."/>
            <person name="Kobayashi T."/>
            <person name="Uehara T."/>
        </authorList>
    </citation>
    <scope>NUCLEOTIDE SEQUENCE [LARGE SCALE GENOMIC DNA]</scope>
    <source>
        <strain evidence="8 9">Japan</strain>
    </source>
</reference>
<feature type="domain" description="C2H2-type" evidence="7">
    <location>
        <begin position="296"/>
        <end position="323"/>
    </location>
</feature>
<keyword evidence="2" id="KW-0677">Repeat</keyword>
<evidence type="ECO:0000256" key="1">
    <source>
        <dbReference type="ARBA" id="ARBA00022723"/>
    </source>
</evidence>
<dbReference type="PROSITE" id="PS50157">
    <property type="entry name" value="ZINC_FINGER_C2H2_2"/>
    <property type="match status" value="7"/>
</dbReference>
<dbReference type="Gene3D" id="3.30.160.60">
    <property type="entry name" value="Classic Zinc Finger"/>
    <property type="match status" value="5"/>
</dbReference>
<evidence type="ECO:0000256" key="2">
    <source>
        <dbReference type="ARBA" id="ARBA00022737"/>
    </source>
</evidence>
<feature type="region of interest" description="Disordered" evidence="6">
    <location>
        <begin position="155"/>
        <end position="208"/>
    </location>
</feature>
<dbReference type="InterPro" id="IPR050688">
    <property type="entry name" value="Zinc_finger/UBP_domain"/>
</dbReference>